<dbReference type="InterPro" id="IPR047135">
    <property type="entry name" value="YsiQ"/>
</dbReference>
<dbReference type="Proteomes" id="UP000824229">
    <property type="component" value="Unassembled WGS sequence"/>
</dbReference>
<evidence type="ECO:0000256" key="1">
    <source>
        <dbReference type="ARBA" id="ARBA00004651"/>
    </source>
</evidence>
<evidence type="ECO:0000256" key="4">
    <source>
        <dbReference type="ARBA" id="ARBA00022692"/>
    </source>
</evidence>
<feature type="transmembrane region" description="Helical" evidence="7">
    <location>
        <begin position="323"/>
        <end position="346"/>
    </location>
</feature>
<comment type="caution">
    <text evidence="8">The sequence shown here is derived from an EMBL/GenBank/DDBJ whole genome shotgun (WGS) entry which is preliminary data.</text>
</comment>
<feature type="transmembrane region" description="Helical" evidence="7">
    <location>
        <begin position="56"/>
        <end position="75"/>
    </location>
</feature>
<evidence type="ECO:0000256" key="2">
    <source>
        <dbReference type="ARBA" id="ARBA00022448"/>
    </source>
</evidence>
<accession>A0A9E2KCH4</accession>
<evidence type="ECO:0000313" key="9">
    <source>
        <dbReference type="Proteomes" id="UP000824229"/>
    </source>
</evidence>
<evidence type="ECO:0000256" key="7">
    <source>
        <dbReference type="SAM" id="Phobius"/>
    </source>
</evidence>
<dbReference type="GO" id="GO:0042910">
    <property type="term" value="F:xenobiotic transmembrane transporter activity"/>
    <property type="evidence" value="ECO:0007669"/>
    <property type="project" value="InterPro"/>
</dbReference>
<feature type="transmembrane region" description="Helical" evidence="7">
    <location>
        <begin position="162"/>
        <end position="184"/>
    </location>
</feature>
<feature type="transmembrane region" description="Helical" evidence="7">
    <location>
        <begin position="281"/>
        <end position="302"/>
    </location>
</feature>
<keyword evidence="2" id="KW-0813">Transport</keyword>
<dbReference type="EMBL" id="JAHLFQ010000094">
    <property type="protein sequence ID" value="MBU3803982.1"/>
    <property type="molecule type" value="Genomic_DNA"/>
</dbReference>
<dbReference type="AlphaFoldDB" id="A0A9E2KCH4"/>
<keyword evidence="5 7" id="KW-1133">Transmembrane helix</keyword>
<feature type="transmembrane region" description="Helical" evidence="7">
    <location>
        <begin position="239"/>
        <end position="261"/>
    </location>
</feature>
<reference evidence="8" key="1">
    <citation type="journal article" date="2021" name="PeerJ">
        <title>Extensive microbial diversity within the chicken gut microbiome revealed by metagenomics and culture.</title>
        <authorList>
            <person name="Gilroy R."/>
            <person name="Ravi A."/>
            <person name="Getino M."/>
            <person name="Pursley I."/>
            <person name="Horton D.L."/>
            <person name="Alikhan N.F."/>
            <person name="Baker D."/>
            <person name="Gharbi K."/>
            <person name="Hall N."/>
            <person name="Watson M."/>
            <person name="Adriaenssens E.M."/>
            <person name="Foster-Nyarko E."/>
            <person name="Jarju S."/>
            <person name="Secka A."/>
            <person name="Antonio M."/>
            <person name="Oren A."/>
            <person name="Chaudhuri R.R."/>
            <person name="La Ragione R."/>
            <person name="Hildebrand F."/>
            <person name="Pallen M.J."/>
        </authorList>
    </citation>
    <scope>NUCLEOTIDE SEQUENCE</scope>
    <source>
        <strain evidence="8">B5-657</strain>
    </source>
</reference>
<dbReference type="InterPro" id="IPR048279">
    <property type="entry name" value="MdtK-like"/>
</dbReference>
<reference evidence="8" key="2">
    <citation type="submission" date="2021-04" db="EMBL/GenBank/DDBJ databases">
        <authorList>
            <person name="Gilroy R."/>
        </authorList>
    </citation>
    <scope>NUCLEOTIDE SEQUENCE</scope>
    <source>
        <strain evidence="8">B5-657</strain>
    </source>
</reference>
<keyword evidence="6 7" id="KW-0472">Membrane</keyword>
<dbReference type="PIRSF" id="PIRSF006603">
    <property type="entry name" value="DinF"/>
    <property type="match status" value="1"/>
</dbReference>
<feature type="transmembrane region" description="Helical" evidence="7">
    <location>
        <begin position="358"/>
        <end position="380"/>
    </location>
</feature>
<evidence type="ECO:0000256" key="5">
    <source>
        <dbReference type="ARBA" id="ARBA00022989"/>
    </source>
</evidence>
<evidence type="ECO:0000256" key="6">
    <source>
        <dbReference type="ARBA" id="ARBA00023136"/>
    </source>
</evidence>
<dbReference type="GO" id="GO:0015297">
    <property type="term" value="F:antiporter activity"/>
    <property type="evidence" value="ECO:0007669"/>
    <property type="project" value="InterPro"/>
</dbReference>
<keyword evidence="3" id="KW-1003">Cell membrane</keyword>
<feature type="transmembrane region" description="Helical" evidence="7">
    <location>
        <begin position="392"/>
        <end position="413"/>
    </location>
</feature>
<dbReference type="PANTHER" id="PTHR42925">
    <property type="entry name" value="MULTIDRUG AND TOXIN EFFLUX PROTEIN MATE FAMILY"/>
    <property type="match status" value="1"/>
</dbReference>
<sequence length="450" mass="49501">MKRVFRDKAFFKTMLMLAIPITFQSFITSSLNFIDTVMVGSLQEAAISAVGLANQYIFIFTLCIMGINAGANVFMSQMWGKRDVKGIKTFLGVDLTVGMVASCLFGALAFFGPEIIMKIMTPDVEVIALGVSYLRIVAVSCLFVNFTQAYSTALRSTEQTKLPMYGSLIGVGLNVILNWIFIFGKCGAPAMGVEGAALATMLARLVEMLFIVGIVYISKNKISARIKEMFNYNLQIMGTYFKTSWSVIVNELIFSAGTAAYSVAYAKISTNASATMQISSTIINMFFIFLTGVGTAAAIMIGNKIGAGEEKRAKEYASHVATLTPLIGIILGVCMWLFAPIVSGWFDIQPETYNAAVMVLRIMAVFMPLRSFNSIMIIGVFRGGADTTYSMLVQAVTIMCYSVPLAFIGAVLLKWPVHLVFFLVCTEEIIKMPFEFWRLKSGRWMKNLVN</sequence>
<dbReference type="InterPro" id="IPR002528">
    <property type="entry name" value="MATE_fam"/>
</dbReference>
<feature type="transmembrane region" description="Helical" evidence="7">
    <location>
        <begin position="132"/>
        <end position="150"/>
    </location>
</feature>
<organism evidence="8 9">
    <name type="scientific">Candidatus Cellulosilyticum pullistercoris</name>
    <dbReference type="NCBI Taxonomy" id="2838521"/>
    <lineage>
        <taxon>Bacteria</taxon>
        <taxon>Bacillati</taxon>
        <taxon>Bacillota</taxon>
        <taxon>Clostridia</taxon>
        <taxon>Lachnospirales</taxon>
        <taxon>Cellulosilyticaceae</taxon>
        <taxon>Cellulosilyticum</taxon>
    </lineage>
</organism>
<evidence type="ECO:0000256" key="3">
    <source>
        <dbReference type="ARBA" id="ARBA00022475"/>
    </source>
</evidence>
<keyword evidence="4 7" id="KW-0812">Transmembrane</keyword>
<comment type="subcellular location">
    <subcellularLocation>
        <location evidence="1">Cell membrane</location>
        <topology evidence="1">Multi-pass membrane protein</topology>
    </subcellularLocation>
</comment>
<gene>
    <name evidence="8" type="ORF">H9872_04405</name>
</gene>
<dbReference type="CDD" id="cd13134">
    <property type="entry name" value="MATE_like_8"/>
    <property type="match status" value="1"/>
</dbReference>
<dbReference type="GO" id="GO:0005886">
    <property type="term" value="C:plasma membrane"/>
    <property type="evidence" value="ECO:0007669"/>
    <property type="project" value="UniProtKB-SubCell"/>
</dbReference>
<dbReference type="Pfam" id="PF01554">
    <property type="entry name" value="MatE"/>
    <property type="match status" value="2"/>
</dbReference>
<dbReference type="PANTHER" id="PTHR42925:SF2">
    <property type="entry name" value="NA+ DRIVEN MULTIDRUG EFFLUX PUMP"/>
    <property type="match status" value="1"/>
</dbReference>
<name>A0A9E2KCH4_9FIRM</name>
<feature type="transmembrane region" description="Helical" evidence="7">
    <location>
        <begin position="87"/>
        <end position="112"/>
    </location>
</feature>
<protein>
    <submittedName>
        <fullName evidence="8">MATE family efflux transporter</fullName>
    </submittedName>
</protein>
<feature type="transmembrane region" description="Helical" evidence="7">
    <location>
        <begin position="196"/>
        <end position="218"/>
    </location>
</feature>
<proteinExistence type="predicted"/>
<evidence type="ECO:0000313" key="8">
    <source>
        <dbReference type="EMBL" id="MBU3803982.1"/>
    </source>
</evidence>
<dbReference type="NCBIfam" id="TIGR00797">
    <property type="entry name" value="matE"/>
    <property type="match status" value="1"/>
</dbReference>